<accession>A0A926IH22</accession>
<dbReference type="InterPro" id="IPR032485">
    <property type="entry name" value="LRP1-like_beta_prop"/>
</dbReference>
<dbReference type="RefSeq" id="WP_249323009.1">
    <property type="nucleotide sequence ID" value="NZ_JACRTK010000001.1"/>
</dbReference>
<dbReference type="Pfam" id="PF01841">
    <property type="entry name" value="Transglut_core"/>
    <property type="match status" value="1"/>
</dbReference>
<dbReference type="InterPro" id="IPR014755">
    <property type="entry name" value="Cu-Rt/internalin_Ig-like"/>
</dbReference>
<evidence type="ECO:0000256" key="2">
    <source>
        <dbReference type="SAM" id="SignalP"/>
    </source>
</evidence>
<name>A0A926IH22_9FIRM</name>
<feature type="signal peptide" evidence="2">
    <location>
        <begin position="1"/>
        <end position="25"/>
    </location>
</feature>
<dbReference type="GO" id="GO:0005737">
    <property type="term" value="C:cytoplasm"/>
    <property type="evidence" value="ECO:0007669"/>
    <property type="project" value="TreeGrafter"/>
</dbReference>
<dbReference type="InterPro" id="IPR002931">
    <property type="entry name" value="Transglutaminase-like"/>
</dbReference>
<dbReference type="SUPFAM" id="SSF54001">
    <property type="entry name" value="Cysteine proteinases"/>
    <property type="match status" value="1"/>
</dbReference>
<dbReference type="InterPro" id="IPR052557">
    <property type="entry name" value="CAP/Cytokinesis_protein"/>
</dbReference>
<evidence type="ECO:0000259" key="3">
    <source>
        <dbReference type="Pfam" id="PF01841"/>
    </source>
</evidence>
<dbReference type="PANTHER" id="PTHR46333:SF2">
    <property type="entry name" value="CYTOKINESIS PROTEIN 3"/>
    <property type="match status" value="1"/>
</dbReference>
<feature type="domain" description="Transglutaminase-like" evidence="3">
    <location>
        <begin position="153"/>
        <end position="246"/>
    </location>
</feature>
<dbReference type="Gene3D" id="3.10.620.30">
    <property type="match status" value="1"/>
</dbReference>
<dbReference type="Gene3D" id="2.60.40.1220">
    <property type="match status" value="1"/>
</dbReference>
<organism evidence="5 6">
    <name type="scientific">Wansuia hejianensis</name>
    <dbReference type="NCBI Taxonomy" id="2763667"/>
    <lineage>
        <taxon>Bacteria</taxon>
        <taxon>Bacillati</taxon>
        <taxon>Bacillota</taxon>
        <taxon>Clostridia</taxon>
        <taxon>Lachnospirales</taxon>
        <taxon>Lachnospiraceae</taxon>
        <taxon>Wansuia</taxon>
    </lineage>
</organism>
<keyword evidence="1 2" id="KW-0732">Signal</keyword>
<dbReference type="EMBL" id="JACRTK010000001">
    <property type="protein sequence ID" value="MBC8590187.1"/>
    <property type="molecule type" value="Genomic_DNA"/>
</dbReference>
<feature type="domain" description="Prolow-density lipoprotein receptor-related protein 1-like beta-propeller" evidence="4">
    <location>
        <begin position="307"/>
        <end position="421"/>
    </location>
</feature>
<keyword evidence="6" id="KW-1185">Reference proteome</keyword>
<gene>
    <name evidence="5" type="ORF">H8689_03405</name>
</gene>
<evidence type="ECO:0000259" key="4">
    <source>
        <dbReference type="Pfam" id="PF16472"/>
    </source>
</evidence>
<feature type="chain" id="PRO_5037412197" evidence="2">
    <location>
        <begin position="26"/>
        <end position="515"/>
    </location>
</feature>
<dbReference type="InterPro" id="IPR038765">
    <property type="entry name" value="Papain-like_cys_pep_sf"/>
</dbReference>
<proteinExistence type="predicted"/>
<protein>
    <submittedName>
        <fullName evidence="5">DUF5050 domain-containing protein</fullName>
    </submittedName>
</protein>
<dbReference type="PANTHER" id="PTHR46333">
    <property type="entry name" value="CYTOKINESIS PROTEIN 3"/>
    <property type="match status" value="1"/>
</dbReference>
<comment type="caution">
    <text evidence="5">The sequence shown here is derived from an EMBL/GenBank/DDBJ whole genome shotgun (WGS) entry which is preliminary data.</text>
</comment>
<evidence type="ECO:0000313" key="6">
    <source>
        <dbReference type="Proteomes" id="UP000601522"/>
    </source>
</evidence>
<reference evidence="5 6" key="1">
    <citation type="submission" date="2020-08" db="EMBL/GenBank/DDBJ databases">
        <title>Genome public.</title>
        <authorList>
            <person name="Liu C."/>
            <person name="Sun Q."/>
        </authorList>
    </citation>
    <scope>NUCLEOTIDE SEQUENCE [LARGE SCALE GENOMIC DNA]</scope>
    <source>
        <strain evidence="5 6">NSJ-26</strain>
    </source>
</reference>
<dbReference type="AlphaFoldDB" id="A0A926IH22"/>
<dbReference type="Pfam" id="PF16472">
    <property type="entry name" value="DUF5050"/>
    <property type="match status" value="1"/>
</dbReference>
<evidence type="ECO:0000313" key="5">
    <source>
        <dbReference type="EMBL" id="MBC8590187.1"/>
    </source>
</evidence>
<evidence type="ECO:0000256" key="1">
    <source>
        <dbReference type="ARBA" id="ARBA00022729"/>
    </source>
</evidence>
<dbReference type="SUPFAM" id="SSF69304">
    <property type="entry name" value="Tricorn protease N-terminal domain"/>
    <property type="match status" value="1"/>
</dbReference>
<dbReference type="Proteomes" id="UP000601522">
    <property type="component" value="Unassembled WGS sequence"/>
</dbReference>
<sequence length="515" mass="60169">MFKKRNLLLILLIIGSIFVSTNIYAETNNGDNSNVISSEIWFEKYNSSSIDNIKLLSNSLEEELYSKIYDGLINLEDNINIQSFNIPISKITDIYFKVLGDNPQIFYTGGLKYSYNLDSKIVINIYPKYIYDKTVIQSKTKELDNKVDKIISSVIKPNMSEFEKEKAIHDYIVLNTKYDQKNYENGTIPKDSYNAYGILVKGIGVCQGYSEAMKLLLDKIGIDCIVLAAPEMDHAWNIVTIDGKKYHVDATWNDPIPDRKGLVRYKYLNVCDEEMKKTHIWDYDKYPKCTSRDYSFLWDIDSSKSIENYIYYASNEKSKEYIYKFDLNTFKKEQITNVRAPYFEIAADWIYFSNYSKGGYLYKIKLDGTSLTLLNKVHSIDIYREGDYIYYTEYDTGLKRKFEIKVEKDSEIDEEDYTGYKKWEESLNVAPNKSWAIEFNLALDKNSINNKNVYIKDYYGNLLSDIYINSKDDFTIIATPTRNYNSGTYYLYIENLKSKTGKLLKENVKMKFSVK</sequence>